<evidence type="ECO:0008006" key="3">
    <source>
        <dbReference type="Google" id="ProtNLM"/>
    </source>
</evidence>
<proteinExistence type="predicted"/>
<dbReference type="Gene3D" id="3.30.420.10">
    <property type="entry name" value="Ribonuclease H-like superfamily/Ribonuclease H"/>
    <property type="match status" value="1"/>
</dbReference>
<dbReference type="AlphaFoldDB" id="A0A5J4W8F3"/>
<evidence type="ECO:0000313" key="1">
    <source>
        <dbReference type="EMBL" id="KAA6391130.1"/>
    </source>
</evidence>
<comment type="caution">
    <text evidence="1">The sequence shown here is derived from an EMBL/GenBank/DDBJ whole genome shotgun (WGS) entry which is preliminary data.</text>
</comment>
<evidence type="ECO:0000313" key="2">
    <source>
        <dbReference type="Proteomes" id="UP000324800"/>
    </source>
</evidence>
<organism evidence="1 2">
    <name type="scientific">Streblomastix strix</name>
    <dbReference type="NCBI Taxonomy" id="222440"/>
    <lineage>
        <taxon>Eukaryota</taxon>
        <taxon>Metamonada</taxon>
        <taxon>Preaxostyla</taxon>
        <taxon>Oxymonadida</taxon>
        <taxon>Streblomastigidae</taxon>
        <taxon>Streblomastix</taxon>
    </lineage>
</organism>
<reference evidence="1 2" key="1">
    <citation type="submission" date="2019-03" db="EMBL/GenBank/DDBJ databases">
        <title>Single cell metagenomics reveals metabolic interactions within the superorganism composed of flagellate Streblomastix strix and complex community of Bacteroidetes bacteria on its surface.</title>
        <authorList>
            <person name="Treitli S.C."/>
            <person name="Kolisko M."/>
            <person name="Husnik F."/>
            <person name="Keeling P."/>
            <person name="Hampl V."/>
        </authorList>
    </citation>
    <scope>NUCLEOTIDE SEQUENCE [LARGE SCALE GENOMIC DNA]</scope>
    <source>
        <strain evidence="1">ST1C</strain>
    </source>
</reference>
<dbReference type="GO" id="GO:0003676">
    <property type="term" value="F:nucleic acid binding"/>
    <property type="evidence" value="ECO:0007669"/>
    <property type="project" value="InterPro"/>
</dbReference>
<dbReference type="EMBL" id="SNRW01002984">
    <property type="protein sequence ID" value="KAA6391130.1"/>
    <property type="molecule type" value="Genomic_DNA"/>
</dbReference>
<gene>
    <name evidence="1" type="ORF">EZS28_013344</name>
</gene>
<name>A0A5J4W8F3_9EUKA</name>
<dbReference type="InterPro" id="IPR036397">
    <property type="entry name" value="RNaseH_sf"/>
</dbReference>
<protein>
    <recommendedName>
        <fullName evidence="3">Integrase catalytic domain-containing protein</fullName>
    </recommendedName>
</protein>
<sequence>MANTFLTDKWISENCFIIELEKKRCSCSAPLQVAYFTMDNAMYFYLNTYYNFLTICLDMNYVHVIYGDIDSLCLAVAHESWPIKDKKQWDQLYYQQFPSASDDNYYDKKKILGWNIESESTTCLALAPKQHFKKLHGKSPDKIQDIPPDYQIKPLSKLNRPYFSPKLGSQEIDLVFSMDERIIRANQIYLFCTNINTKYLVVFPLRDKSAGQIKNTLQILVKNYNVTNIRGDGEKGINESILKSFCQENKITSFFTDSKFTNHNRVIDSVIREIHNAFGDDSQKFADNDLIIVIPNKDELAWIHKTIDQQDEKVIKIQELLSINDQDQNQMTTIQTNQIRVHKSKHASVVKKELSEEDKARLQAIDEAITNGFRKAVDLNIDDEEPQREIQTEQSRKHKYNINKHKEVPRETAQVEPEQVVKDIYLSHPNIEIQKFIIDTIWRCVDSQMKGEDFIFNSDNYIKLWALITQEEEKDIEVVMEEPLMRYNSCTSKKIQEERDYKSR</sequence>
<accession>A0A5J4W8F3</accession>
<dbReference type="Proteomes" id="UP000324800">
    <property type="component" value="Unassembled WGS sequence"/>
</dbReference>